<dbReference type="GO" id="GO:0003677">
    <property type="term" value="F:DNA binding"/>
    <property type="evidence" value="ECO:0007669"/>
    <property type="project" value="UniProtKB-KW"/>
</dbReference>
<evidence type="ECO:0000256" key="1">
    <source>
        <dbReference type="ARBA" id="ARBA00023125"/>
    </source>
</evidence>
<dbReference type="InterPro" id="IPR025948">
    <property type="entry name" value="HTH-like_dom"/>
</dbReference>
<dbReference type="PROSITE" id="PS50994">
    <property type="entry name" value="INTEGRASE"/>
    <property type="match status" value="1"/>
</dbReference>
<name>A0AAU8VVV5_SHISO</name>
<proteinExistence type="predicted"/>
<dbReference type="InterPro" id="IPR010998">
    <property type="entry name" value="Integrase_recombinase_N"/>
</dbReference>
<dbReference type="InterPro" id="IPR036397">
    <property type="entry name" value="RNaseH_sf"/>
</dbReference>
<gene>
    <name evidence="5" type="ORF">BZ172_00930</name>
</gene>
<dbReference type="Pfam" id="PF13276">
    <property type="entry name" value="HTH_21"/>
    <property type="match status" value="1"/>
</dbReference>
<dbReference type="InterPro" id="IPR013762">
    <property type="entry name" value="Integrase-like_cat_sf"/>
</dbReference>
<reference evidence="5 6" key="1">
    <citation type="submission" date="2017-02" db="EMBL/GenBank/DDBJ databases">
        <authorList>
            <person name="Svab D."/>
            <person name="Balint B."/>
            <person name="Maroti G."/>
            <person name="Vasarhelyi B."/>
            <person name="Horvath B."/>
            <person name="Toth I."/>
        </authorList>
    </citation>
    <scope>NUCLEOTIDE SEQUENCE [LARGE SCALE GENOMIC DNA]</scope>
    <source>
        <strain evidence="5">75/02</strain>
    </source>
</reference>
<sequence length="602" mass="68812">MCQVFGVSRSGYYNWVQHEPSDRKQSDERLKLEIKVAHIRTRETYGTRRLQTELAENGIIVGRDRLARLRKELRLRCKQKRKFRATTNSNHNLPVAPNLLNQTFAPTAPNQVWVADLTYVATQEGWLYLAGIKDVYTCEIVGYAMGERMTKELTGKALFMALRSQRPPAGLIHHSDRGSQYCAYDYRVIQEQSGLKTSMSRKGNCYDNAPMESFWGTLKNESLSHYRFNNRDEAISVIREYIEIFYNRQRRHSRLGNISPAAFRGKISSDGCLKKEQMVVSAIASTPQLPMLGEKRLVSSVTKEDLLFVRRDLLTGYQKLSNGKISSIKGRSVVTVNYYMTTIAGMFQFATDNGYTSGNPFNGLTPLKKSKIEPDPLTRDEFIRFIEACRHQQTKNLWIIAVYTGIRHGELVSLAWEDIDLKARTITIRRNYTKLGEFTPPKTDAGTGRTIHLVQPAIDALKSQAEMTMLGKQHSVEVKQREYGRSTVHKCTFVFSPQVIKQRQFSGPHYKVDSIRESWTSILKRAGLRHRKSYQSRHTYACWSLAAGANPSFIASQMGHTNAQMVFNVYGAWMKDNNHEQIELLNKRLSESVPCMPHKKVG</sequence>
<dbReference type="EMBL" id="CP019689">
    <property type="protein sequence ID" value="ARS04169.1"/>
    <property type="molecule type" value="Genomic_DNA"/>
</dbReference>
<dbReference type="PANTHER" id="PTHR46889">
    <property type="entry name" value="TRANSPOSASE INSF FOR INSERTION SEQUENCE IS3B-RELATED"/>
    <property type="match status" value="1"/>
</dbReference>
<organism evidence="5 6">
    <name type="scientific">Shigella sonnei</name>
    <dbReference type="NCBI Taxonomy" id="624"/>
    <lineage>
        <taxon>Bacteria</taxon>
        <taxon>Pseudomonadati</taxon>
        <taxon>Pseudomonadota</taxon>
        <taxon>Gammaproteobacteria</taxon>
        <taxon>Enterobacterales</taxon>
        <taxon>Enterobacteriaceae</taxon>
        <taxon>Shigella</taxon>
    </lineage>
</organism>
<dbReference type="InterPro" id="IPR048020">
    <property type="entry name" value="Transpos_IS3"/>
</dbReference>
<dbReference type="InterPro" id="IPR001584">
    <property type="entry name" value="Integrase_cat-core"/>
</dbReference>
<evidence type="ECO:0000313" key="6">
    <source>
        <dbReference type="Proteomes" id="UP000194501"/>
    </source>
</evidence>
<dbReference type="Gene3D" id="3.30.420.10">
    <property type="entry name" value="Ribonuclease H-like superfamily/Ribonuclease H"/>
    <property type="match status" value="1"/>
</dbReference>
<dbReference type="Pfam" id="PF00589">
    <property type="entry name" value="Phage_integrase"/>
    <property type="match status" value="1"/>
</dbReference>
<feature type="domain" description="Tyr recombinase" evidence="4">
    <location>
        <begin position="372"/>
        <end position="583"/>
    </location>
</feature>
<dbReference type="Gene3D" id="1.10.150.130">
    <property type="match status" value="1"/>
</dbReference>
<dbReference type="Gene3D" id="1.10.443.10">
    <property type="entry name" value="Intergrase catalytic core"/>
    <property type="match status" value="1"/>
</dbReference>
<dbReference type="InterPro" id="IPR011010">
    <property type="entry name" value="DNA_brk_join_enz"/>
</dbReference>
<feature type="domain" description="Integrase catalytic" evidence="3">
    <location>
        <begin position="105"/>
        <end position="268"/>
    </location>
</feature>
<dbReference type="NCBIfam" id="NF033516">
    <property type="entry name" value="transpos_IS3"/>
    <property type="match status" value="1"/>
</dbReference>
<keyword evidence="1" id="KW-0238">DNA-binding</keyword>
<dbReference type="Pfam" id="PF13333">
    <property type="entry name" value="rve_2"/>
    <property type="match status" value="1"/>
</dbReference>
<dbReference type="AlphaFoldDB" id="A0AAU8VVV5"/>
<dbReference type="GO" id="GO:0006310">
    <property type="term" value="P:DNA recombination"/>
    <property type="evidence" value="ECO:0007669"/>
    <property type="project" value="UniProtKB-KW"/>
</dbReference>
<dbReference type="SUPFAM" id="SSF53098">
    <property type="entry name" value="Ribonuclease H-like"/>
    <property type="match status" value="1"/>
</dbReference>
<dbReference type="InterPro" id="IPR012337">
    <property type="entry name" value="RNaseH-like_sf"/>
</dbReference>
<evidence type="ECO:0000259" key="4">
    <source>
        <dbReference type="PROSITE" id="PS51898"/>
    </source>
</evidence>
<dbReference type="GO" id="GO:0015074">
    <property type="term" value="P:DNA integration"/>
    <property type="evidence" value="ECO:0007669"/>
    <property type="project" value="InterPro"/>
</dbReference>
<dbReference type="Pfam" id="PF00665">
    <property type="entry name" value="rve"/>
    <property type="match status" value="1"/>
</dbReference>
<evidence type="ECO:0000256" key="2">
    <source>
        <dbReference type="ARBA" id="ARBA00023172"/>
    </source>
</evidence>
<dbReference type="PROSITE" id="PS51898">
    <property type="entry name" value="TYR_RECOMBINASE"/>
    <property type="match status" value="1"/>
</dbReference>
<dbReference type="InterPro" id="IPR002104">
    <property type="entry name" value="Integrase_catalytic"/>
</dbReference>
<dbReference type="SUPFAM" id="SSF56349">
    <property type="entry name" value="DNA breaking-rejoining enzymes"/>
    <property type="match status" value="1"/>
</dbReference>
<evidence type="ECO:0000259" key="3">
    <source>
        <dbReference type="PROSITE" id="PS50994"/>
    </source>
</evidence>
<dbReference type="CDD" id="cd01189">
    <property type="entry name" value="INT_ICEBs1_C_like"/>
    <property type="match status" value="1"/>
</dbReference>
<accession>A0AAU8VVV5</accession>
<dbReference type="PANTHER" id="PTHR46889:SF4">
    <property type="entry name" value="TRANSPOSASE INSO FOR INSERTION SEQUENCE ELEMENT IS911B-RELATED"/>
    <property type="match status" value="1"/>
</dbReference>
<dbReference type="InterPro" id="IPR050900">
    <property type="entry name" value="Transposase_IS3/IS150/IS904"/>
</dbReference>
<evidence type="ECO:0000313" key="5">
    <source>
        <dbReference type="EMBL" id="ARS04169.1"/>
    </source>
</evidence>
<protein>
    <submittedName>
        <fullName evidence="5">Integrase</fullName>
    </submittedName>
</protein>
<dbReference type="Proteomes" id="UP000194501">
    <property type="component" value="Chromosome"/>
</dbReference>
<keyword evidence="2" id="KW-0233">DNA recombination</keyword>